<dbReference type="SUPFAM" id="SSF54534">
    <property type="entry name" value="FKBP-like"/>
    <property type="match status" value="1"/>
</dbReference>
<feature type="domain" description="PpiC" evidence="4">
    <location>
        <begin position="237"/>
        <end position="343"/>
    </location>
</feature>
<sequence length="382" mass="42728">MSEDNNLRDDKKVEDQEPAVEIEQKETTEEVTQSAEPMDKANDDNVEAKETKKKGINKNIKTAIIAGVVGVLCLGGGYMLGKDAGRGLPATAKNYSSSKVLATVGDVKITGEQMQKKMDPLFYSKGNTVMTEEEIAAYESSFIDYMTTTEVLYKAASENKVEVKDEDVDSEYKNLMSSITSKYQMSEEEFLKQFSLTPDYIKAELKKELAAAEYISKESDVTDKEAQNYYDKNKDEFLQVKASHILIKNVDEEGNALDDEQKEANRVKAEEILEKAKSGVDFAELAKEYSEDASAEDGGNLDFFGKGQMVEAFENAAFALKSGEISDKLVETNYGYHIIKKTDEKTDDFDTVKEELKSTLSYEKQSKILDDLTEKYGVKVNK</sequence>
<comment type="caution">
    <text evidence="5">The sequence shown here is derived from an EMBL/GenBank/DDBJ whole genome shotgun (WGS) entry which is preliminary data.</text>
</comment>
<dbReference type="Pfam" id="PF13616">
    <property type="entry name" value="Rotamase_3"/>
    <property type="match status" value="1"/>
</dbReference>
<evidence type="ECO:0000259" key="4">
    <source>
        <dbReference type="PROSITE" id="PS50198"/>
    </source>
</evidence>
<accession>A0A371J2J5</accession>
<keyword evidence="3" id="KW-0472">Membrane</keyword>
<name>A0A371J2J5_9FIRM</name>
<evidence type="ECO:0000313" key="5">
    <source>
        <dbReference type="EMBL" id="RDY26913.1"/>
    </source>
</evidence>
<evidence type="ECO:0000313" key="6">
    <source>
        <dbReference type="Proteomes" id="UP000215694"/>
    </source>
</evidence>
<organism evidence="5 6">
    <name type="scientific">Romboutsia weinsteinii</name>
    <dbReference type="NCBI Taxonomy" id="2020949"/>
    <lineage>
        <taxon>Bacteria</taxon>
        <taxon>Bacillati</taxon>
        <taxon>Bacillota</taxon>
        <taxon>Clostridia</taxon>
        <taxon>Peptostreptococcales</taxon>
        <taxon>Peptostreptococcaceae</taxon>
        <taxon>Romboutsia</taxon>
    </lineage>
</organism>
<dbReference type="EMBL" id="NOJY02000018">
    <property type="protein sequence ID" value="RDY26913.1"/>
    <property type="molecule type" value="Genomic_DNA"/>
</dbReference>
<dbReference type="Gene3D" id="3.10.50.40">
    <property type="match status" value="1"/>
</dbReference>
<feature type="compositionally biased region" description="Basic and acidic residues" evidence="2">
    <location>
        <begin position="1"/>
        <end position="15"/>
    </location>
</feature>
<feature type="compositionally biased region" description="Basic and acidic residues" evidence="2">
    <location>
        <begin position="37"/>
        <end position="49"/>
    </location>
</feature>
<dbReference type="PANTHER" id="PTHR47245">
    <property type="entry name" value="PEPTIDYLPROLYL ISOMERASE"/>
    <property type="match status" value="1"/>
</dbReference>
<evidence type="ECO:0000256" key="3">
    <source>
        <dbReference type="SAM" id="Phobius"/>
    </source>
</evidence>
<evidence type="ECO:0000256" key="2">
    <source>
        <dbReference type="SAM" id="MobiDB-lite"/>
    </source>
</evidence>
<proteinExistence type="predicted"/>
<dbReference type="GO" id="GO:0003755">
    <property type="term" value="F:peptidyl-prolyl cis-trans isomerase activity"/>
    <property type="evidence" value="ECO:0007669"/>
    <property type="project" value="UniProtKB-KW"/>
</dbReference>
<keyword evidence="6" id="KW-1185">Reference proteome</keyword>
<dbReference type="InterPro" id="IPR046357">
    <property type="entry name" value="PPIase_dom_sf"/>
</dbReference>
<evidence type="ECO:0000256" key="1">
    <source>
        <dbReference type="PROSITE-ProRule" id="PRU00278"/>
    </source>
</evidence>
<keyword evidence="1" id="KW-0697">Rotamase</keyword>
<keyword evidence="3" id="KW-0812">Transmembrane</keyword>
<gene>
    <name evidence="5" type="ORF">CHL78_011290</name>
</gene>
<dbReference type="InterPro" id="IPR000297">
    <property type="entry name" value="PPIase_PpiC"/>
</dbReference>
<keyword evidence="1 5" id="KW-0413">Isomerase</keyword>
<feature type="transmembrane region" description="Helical" evidence="3">
    <location>
        <begin position="62"/>
        <end position="81"/>
    </location>
</feature>
<dbReference type="SUPFAM" id="SSF109998">
    <property type="entry name" value="Triger factor/SurA peptide-binding domain-like"/>
    <property type="match status" value="1"/>
</dbReference>
<dbReference type="PANTHER" id="PTHR47245:SF2">
    <property type="entry name" value="PEPTIDYL-PROLYL CIS-TRANS ISOMERASE HP_0175-RELATED"/>
    <property type="match status" value="1"/>
</dbReference>
<reference evidence="5 6" key="1">
    <citation type="journal article" date="2017" name="Genome Announc.">
        <title>Draft Genome Sequence of Romboutsia weinsteinii sp. nov. Strain CCRI-19649(T) Isolated from Surface Water.</title>
        <authorList>
            <person name="Maheux A.F."/>
            <person name="Boudreau D.K."/>
            <person name="Berube E."/>
            <person name="Boissinot M."/>
            <person name="Cantin P."/>
            <person name="Raymond F."/>
            <person name="Corbeil J."/>
            <person name="Omar R.F."/>
            <person name="Bergeron M.G."/>
        </authorList>
    </citation>
    <scope>NUCLEOTIDE SEQUENCE [LARGE SCALE GENOMIC DNA]</scope>
    <source>
        <strain evidence="5 6">CCRI-19649</strain>
    </source>
</reference>
<dbReference type="PROSITE" id="PS50198">
    <property type="entry name" value="PPIC_PPIASE_2"/>
    <property type="match status" value="1"/>
</dbReference>
<dbReference type="AlphaFoldDB" id="A0A371J2J5"/>
<dbReference type="InterPro" id="IPR027304">
    <property type="entry name" value="Trigger_fact/SurA_dom_sf"/>
</dbReference>
<dbReference type="InterPro" id="IPR050245">
    <property type="entry name" value="PrsA_foldase"/>
</dbReference>
<dbReference type="RefSeq" id="WP_094368027.1">
    <property type="nucleotide sequence ID" value="NZ_NOJY02000018.1"/>
</dbReference>
<protein>
    <submittedName>
        <fullName evidence="5">Peptidylprolyl isomerase</fullName>
    </submittedName>
</protein>
<dbReference type="Gene3D" id="1.10.4030.10">
    <property type="entry name" value="Porin chaperone SurA, peptide-binding domain"/>
    <property type="match status" value="1"/>
</dbReference>
<keyword evidence="3" id="KW-1133">Transmembrane helix</keyword>
<dbReference type="Proteomes" id="UP000215694">
    <property type="component" value="Unassembled WGS sequence"/>
</dbReference>
<feature type="region of interest" description="Disordered" evidence="2">
    <location>
        <begin position="1"/>
        <end position="49"/>
    </location>
</feature>
<dbReference type="OrthoDB" id="14196at2"/>